<feature type="signal peptide" evidence="2">
    <location>
        <begin position="1"/>
        <end position="30"/>
    </location>
</feature>
<evidence type="ECO:0008006" key="6">
    <source>
        <dbReference type="Google" id="ProtNLM"/>
    </source>
</evidence>
<keyword evidence="2" id="KW-0732">Signal</keyword>
<evidence type="ECO:0000313" key="4">
    <source>
        <dbReference type="EMBL" id="OSX79233.1"/>
    </source>
</evidence>
<dbReference type="EMBL" id="KV918795">
    <property type="protein sequence ID" value="OSX79233.1"/>
    <property type="molecule type" value="Genomic_DNA"/>
</dbReference>
<evidence type="ECO:0000256" key="2">
    <source>
        <dbReference type="SAM" id="SignalP"/>
    </source>
</evidence>
<feature type="region of interest" description="Disordered" evidence="1">
    <location>
        <begin position="56"/>
        <end position="77"/>
    </location>
</feature>
<protein>
    <recommendedName>
        <fullName evidence="6">SCP domain-containing protein</fullName>
    </recommendedName>
</protein>
<dbReference type="AlphaFoldDB" id="A0A1X6PEY9"/>
<keyword evidence="5" id="KW-1185">Reference proteome</keyword>
<feature type="chain" id="PRO_5011906229" description="SCP domain-containing protein" evidence="2">
    <location>
        <begin position="31"/>
        <end position="329"/>
    </location>
</feature>
<dbReference type="EMBL" id="KV919009">
    <property type="protein sequence ID" value="OSX73243.1"/>
    <property type="molecule type" value="Genomic_DNA"/>
</dbReference>
<accession>A0A1X6PEY9</accession>
<sequence>MAPAWRLVATTSTAAAAVLLLLAAATTSQAALPAIRPPPAAAAAVAAATATVNATTFPSDRQADDGPDADDDPEPITDKQVLRFRNRFADLGVSFDQLMAASQAGTLDAYNADINNGREVLLHVSRAVRRYRSILTSLHAAGRCVDFVRQATPDEPDTCGVERLRRCRRGTADDRDGVLLCAAHKNLGVHPDAPWRPPAGGAASLPPAPWSVVDAVGRWAAAVGGGRRGGGGTAARRRGRAAAAAPAEVAVEGLPRPTVATASRTAAGGEVPFYFEEQYEEIGLVVDDPFVAWFKEFLFYSAGCVEFCCSTLFAGSALCDVNASPDFWF</sequence>
<dbReference type="Proteomes" id="UP000218209">
    <property type="component" value="Unassembled WGS sequence"/>
</dbReference>
<evidence type="ECO:0000313" key="5">
    <source>
        <dbReference type="Proteomes" id="UP000218209"/>
    </source>
</evidence>
<organism evidence="4 5">
    <name type="scientific">Porphyra umbilicalis</name>
    <name type="common">Purple laver</name>
    <name type="synonym">Red alga</name>
    <dbReference type="NCBI Taxonomy" id="2786"/>
    <lineage>
        <taxon>Eukaryota</taxon>
        <taxon>Rhodophyta</taxon>
        <taxon>Bangiophyceae</taxon>
        <taxon>Bangiales</taxon>
        <taxon>Bangiaceae</taxon>
        <taxon>Porphyra</taxon>
    </lineage>
</organism>
<evidence type="ECO:0000313" key="3">
    <source>
        <dbReference type="EMBL" id="OSX73243.1"/>
    </source>
</evidence>
<gene>
    <name evidence="4" type="ORF">BU14_0084s0047</name>
    <name evidence="3" type="ORF">BU14_0365s0010</name>
</gene>
<evidence type="ECO:0000256" key="1">
    <source>
        <dbReference type="SAM" id="MobiDB-lite"/>
    </source>
</evidence>
<name>A0A1X6PEY9_PORUM</name>
<feature type="compositionally biased region" description="Acidic residues" evidence="1">
    <location>
        <begin position="65"/>
        <end position="75"/>
    </location>
</feature>
<reference evidence="4 5" key="1">
    <citation type="submission" date="2017-03" db="EMBL/GenBank/DDBJ databases">
        <title>WGS assembly of Porphyra umbilicalis.</title>
        <authorList>
            <person name="Brawley S.H."/>
            <person name="Blouin N.A."/>
            <person name="Ficko-Blean E."/>
            <person name="Wheeler G.L."/>
            <person name="Lohr M."/>
            <person name="Goodson H.V."/>
            <person name="Jenkins J.W."/>
            <person name="Blaby-Haas C.E."/>
            <person name="Helliwell K.E."/>
            <person name="Chan C."/>
            <person name="Marriage T."/>
            <person name="Bhattacharya D."/>
            <person name="Klein A.S."/>
            <person name="Badis Y."/>
            <person name="Brodie J."/>
            <person name="Cao Y."/>
            <person name="Collen J."/>
            <person name="Dittami S.M."/>
            <person name="Gachon C.M."/>
            <person name="Green B.R."/>
            <person name="Karpowicz S."/>
            <person name="Kim J.W."/>
            <person name="Kudahl U."/>
            <person name="Lin S."/>
            <person name="Michel G."/>
            <person name="Mittag M."/>
            <person name="Olson B.J."/>
            <person name="Pangilinan J."/>
            <person name="Peng Y."/>
            <person name="Qiu H."/>
            <person name="Shu S."/>
            <person name="Singer J.T."/>
            <person name="Smith A.G."/>
            <person name="Sprecher B.N."/>
            <person name="Wagner V."/>
            <person name="Wang W."/>
            <person name="Wang Z.-Y."/>
            <person name="Yan J."/>
            <person name="Yarish C."/>
            <person name="Zoeuner-Riek S."/>
            <person name="Zhuang Y."/>
            <person name="Zou Y."/>
            <person name="Lindquist E.A."/>
            <person name="Grimwood J."/>
            <person name="Barry K."/>
            <person name="Rokhsar D.S."/>
            <person name="Schmutz J."/>
            <person name="Stiller J.W."/>
            <person name="Grossman A.R."/>
            <person name="Prochnik S.E."/>
        </authorList>
    </citation>
    <scope>NUCLEOTIDE SEQUENCE [LARGE SCALE GENOMIC DNA]</scope>
    <source>
        <strain evidence="4">4086291</strain>
    </source>
</reference>
<proteinExistence type="predicted"/>